<protein>
    <submittedName>
        <fullName evidence="6">Aminotransferase class I/II-fold pyridoxal phosphate-dependent enzyme</fullName>
    </submittedName>
</protein>
<dbReference type="InterPro" id="IPR004839">
    <property type="entry name" value="Aminotransferase_I/II_large"/>
</dbReference>
<keyword evidence="7" id="KW-1185">Reference proteome</keyword>
<gene>
    <name evidence="6" type="ORF">GCM10023167_18890</name>
</gene>
<dbReference type="Gene3D" id="3.90.1150.10">
    <property type="entry name" value="Aspartate Aminotransferase, domain 1"/>
    <property type="match status" value="1"/>
</dbReference>
<evidence type="ECO:0000313" key="7">
    <source>
        <dbReference type="Proteomes" id="UP001500642"/>
    </source>
</evidence>
<keyword evidence="4" id="KW-0663">Pyridoxal phosphate</keyword>
<reference evidence="7" key="1">
    <citation type="journal article" date="2019" name="Int. J. Syst. Evol. Microbiol.">
        <title>The Global Catalogue of Microorganisms (GCM) 10K type strain sequencing project: providing services to taxonomists for standard genome sequencing and annotation.</title>
        <authorList>
            <consortium name="The Broad Institute Genomics Platform"/>
            <consortium name="The Broad Institute Genome Sequencing Center for Infectious Disease"/>
            <person name="Wu L."/>
            <person name="Ma J."/>
        </authorList>
    </citation>
    <scope>NUCLEOTIDE SEQUENCE [LARGE SCALE GENOMIC DNA]</scope>
    <source>
        <strain evidence="7">JCM 17808</strain>
    </source>
</reference>
<keyword evidence="3" id="KW-0808">Transferase</keyword>
<dbReference type="InterPro" id="IPR051326">
    <property type="entry name" value="Kynurenine-oxoglutarate_AT"/>
</dbReference>
<evidence type="ECO:0000259" key="5">
    <source>
        <dbReference type="Pfam" id="PF00155"/>
    </source>
</evidence>
<dbReference type="SUPFAM" id="SSF53383">
    <property type="entry name" value="PLP-dependent transferases"/>
    <property type="match status" value="1"/>
</dbReference>
<dbReference type="EMBL" id="BAABGL010000012">
    <property type="protein sequence ID" value="GAA4391480.1"/>
    <property type="molecule type" value="Genomic_DNA"/>
</dbReference>
<dbReference type="CDD" id="cd00609">
    <property type="entry name" value="AAT_like"/>
    <property type="match status" value="1"/>
</dbReference>
<organism evidence="6 7">
    <name type="scientific">Brevibacterium pityocampae</name>
    <dbReference type="NCBI Taxonomy" id="506594"/>
    <lineage>
        <taxon>Bacteria</taxon>
        <taxon>Bacillati</taxon>
        <taxon>Actinomycetota</taxon>
        <taxon>Actinomycetes</taxon>
        <taxon>Micrococcales</taxon>
        <taxon>Brevibacteriaceae</taxon>
        <taxon>Brevibacterium</taxon>
    </lineage>
</organism>
<evidence type="ECO:0000313" key="6">
    <source>
        <dbReference type="EMBL" id="GAA4391480.1"/>
    </source>
</evidence>
<dbReference type="Gene3D" id="3.40.640.10">
    <property type="entry name" value="Type I PLP-dependent aspartate aminotransferase-like (Major domain)"/>
    <property type="match status" value="1"/>
</dbReference>
<dbReference type="GO" id="GO:0008483">
    <property type="term" value="F:transaminase activity"/>
    <property type="evidence" value="ECO:0007669"/>
    <property type="project" value="UniProtKB-KW"/>
</dbReference>
<evidence type="ECO:0000256" key="4">
    <source>
        <dbReference type="ARBA" id="ARBA00022898"/>
    </source>
</evidence>
<dbReference type="Proteomes" id="UP001500642">
    <property type="component" value="Unassembled WGS sequence"/>
</dbReference>
<evidence type="ECO:0000256" key="2">
    <source>
        <dbReference type="ARBA" id="ARBA00022576"/>
    </source>
</evidence>
<comment type="cofactor">
    <cofactor evidence="1">
        <name>pyridoxal 5'-phosphate</name>
        <dbReference type="ChEBI" id="CHEBI:597326"/>
    </cofactor>
</comment>
<dbReference type="InterPro" id="IPR015424">
    <property type="entry name" value="PyrdxlP-dep_Trfase"/>
</dbReference>
<dbReference type="InterPro" id="IPR015421">
    <property type="entry name" value="PyrdxlP-dep_Trfase_major"/>
</dbReference>
<evidence type="ECO:0000256" key="3">
    <source>
        <dbReference type="ARBA" id="ARBA00022679"/>
    </source>
</evidence>
<keyword evidence="2 6" id="KW-0032">Aminotransferase</keyword>
<name>A0ABP8JIX7_9MICO</name>
<sequence>MPELMRAPLWHRMVDAAGLVRPDGTVGETIFGQMTQLAAAHGAVNLGQGAPGTDAPEPLVAAAADAMRAGMNQYPPGQGFPALIDAVAEQRRREYGQQVSTDEVLVTVGATEALTAAILALVPPGGEVIVFEPFYDAYPAAITAAGATMVTVPVLPVDGGFAPDWEAFEAAVSESTAAIIVNTPHNPTGALFDLEQLRRIFAGAQRADAWVITDEVYEYLVFDGAEHHALAAHVDEPERVVSVSSAGKSFNITGWKVGWVVAAPEVRAAIQGVKQFLTFTAGSPLQVAVAEALRTGSPFPSENRDSLAARRGVLLAALRQVPGIDVRTPRAGYFVLVDFAPLTDEDAFALNERITREYGFTGIPVAALCRAGSPTAEHYRATIRYSFCKSPAEVEAATAGIARLARAIEDGTFTARPAK</sequence>
<dbReference type="PANTHER" id="PTHR43807">
    <property type="entry name" value="FI04487P"/>
    <property type="match status" value="1"/>
</dbReference>
<dbReference type="Pfam" id="PF00155">
    <property type="entry name" value="Aminotran_1_2"/>
    <property type="match status" value="1"/>
</dbReference>
<accession>A0ABP8JIX7</accession>
<dbReference type="RefSeq" id="WP_345031635.1">
    <property type="nucleotide sequence ID" value="NZ_BAABGL010000012.1"/>
</dbReference>
<comment type="caution">
    <text evidence="6">The sequence shown here is derived from an EMBL/GenBank/DDBJ whole genome shotgun (WGS) entry which is preliminary data.</text>
</comment>
<evidence type="ECO:0000256" key="1">
    <source>
        <dbReference type="ARBA" id="ARBA00001933"/>
    </source>
</evidence>
<dbReference type="InterPro" id="IPR015422">
    <property type="entry name" value="PyrdxlP-dep_Trfase_small"/>
</dbReference>
<proteinExistence type="predicted"/>
<feature type="domain" description="Aminotransferase class I/classII large" evidence="5">
    <location>
        <begin position="44"/>
        <end position="358"/>
    </location>
</feature>
<dbReference type="PANTHER" id="PTHR43807:SF20">
    <property type="entry name" value="FI04487P"/>
    <property type="match status" value="1"/>
</dbReference>